<dbReference type="GO" id="GO:0008168">
    <property type="term" value="F:methyltransferase activity"/>
    <property type="evidence" value="ECO:0007669"/>
    <property type="project" value="UniProtKB-KW"/>
</dbReference>
<dbReference type="SMART" id="SM00545">
    <property type="entry name" value="JmjN"/>
    <property type="match status" value="1"/>
</dbReference>
<keyword evidence="4" id="KW-0862">Zinc</keyword>
<keyword evidence="11" id="KW-0539">Nucleus</keyword>
<keyword evidence="17" id="KW-0808">Transferase</keyword>
<dbReference type="GO" id="GO:0040029">
    <property type="term" value="P:epigenetic regulation of gene expression"/>
    <property type="evidence" value="ECO:0007669"/>
    <property type="project" value="UniProtKB-ARBA"/>
</dbReference>
<evidence type="ECO:0000256" key="4">
    <source>
        <dbReference type="ARBA" id="ARBA00022833"/>
    </source>
</evidence>
<feature type="compositionally biased region" description="Polar residues" evidence="13">
    <location>
        <begin position="920"/>
        <end position="932"/>
    </location>
</feature>
<feature type="domain" description="C2H2-type" evidence="14">
    <location>
        <begin position="981"/>
        <end position="1010"/>
    </location>
</feature>
<dbReference type="PROSITE" id="PS50157">
    <property type="entry name" value="ZINC_FINGER_C2H2_2"/>
    <property type="match status" value="3"/>
</dbReference>
<dbReference type="Proteomes" id="UP000623129">
    <property type="component" value="Unassembled WGS sequence"/>
</dbReference>
<dbReference type="Gene3D" id="2.60.120.650">
    <property type="entry name" value="Cupin"/>
    <property type="match status" value="1"/>
</dbReference>
<feature type="domain" description="JmjC" evidence="16">
    <location>
        <begin position="208"/>
        <end position="377"/>
    </location>
</feature>
<dbReference type="PROSITE" id="PS00028">
    <property type="entry name" value="ZINC_FINGER_C2H2_1"/>
    <property type="match status" value="3"/>
</dbReference>
<keyword evidence="1" id="KW-0479">Metal-binding</keyword>
<dbReference type="SUPFAM" id="SSF57667">
    <property type="entry name" value="beta-beta-alpha zinc fingers"/>
    <property type="match status" value="1"/>
</dbReference>
<sequence>MAPSDQHVPSMSMSIPAWLESLPSAPEYYPTDAEFADPIGYLLKISPSASRFGLCKIIPPLSSPSKKSTLANLSRSFSSLHSPPATTTSSKRKSKKNKKPKNKTPAPTFSTFHQQVGPTGSQKPISPSGESYTLQQFETKSRKFESDYLRRVAGGESLSPLQMEALFWKESSGSDKPLVVDYAWGIPGSGFSHPVGPGKRWLSEEPVNVGETEWNLRVVTRANGCPLKFVREEISGVNSPVIDMGSMFSWFAWHVEDHELYGLDYLHMGSGKSWYGVPRDARQAFEEVVRVHQYAEELNPLVTFAILGEKTTIMSPEVLIESGIPCCRLVQNPGEFVVTFPGAYHSGLCHGFNCGEAVNVATPDWLRVAKEAAVRRACINQPPILSHYQLLYALALSLHSRTPLEGLVQPRSSRLKDKVKSEGKEMVKKLFVENLVINNHHINILLNGSPCIVLPKSQTRLQPCRDDADEAYEVLRKEEKEGTSGANGLLDQGLLLSCVACGILSFSCVAVIKPKEKTAKYLMSTDQDSLLDLFSSNGCEDHALCEKGHKAGNFESGKTEKDASDQRVHLNSIQASESFSGVTDHISGMNYQKQPSALDLLAVTYGDTSDSDEEFKESPKSSTGSPNQILNKHSTCFGNESRNCKSTVENEAAFSSNSVKSNIITYQRYGNGNKMRRCDKDSTRMHVFCLEHAIEVERRLRTIGGGDVMLLCHPEYPTIEAEAKALAKELKISFDWKHIDYKRTSGQDQERIKAALEDEEAVPTNGDWAVKLGINLYFSANLCMSPQYRKERMPYNRVIHELFGRGYEGNNSNSARKFAHQKKPVVVGNWCGKTWHTNQVHPFLSLGKTGREITSDEGLAERLCFACSDEEKIDNTLDSIDEPSPLKTPKRKTPLRKITDDSPSSSNGMVLRRRSNNRSTNFTPNISKNLNNSRKRPASPKVEKQTKERKPKKAKTGFHCDIEDCNMSFKNKKDLELHKKDICPEEGCGKKLFSHKYMKSHQKVHIDERPLECPWKGCEMRFKWTWARTEHIRVHTGDRPYICSERGCGKTFRFVSDFSRHKRKTGHSAKK</sequence>
<feature type="region of interest" description="Disordered" evidence="13">
    <location>
        <begin position="876"/>
        <end position="954"/>
    </location>
</feature>
<evidence type="ECO:0000259" key="14">
    <source>
        <dbReference type="PROSITE" id="PS50157"/>
    </source>
</evidence>
<evidence type="ECO:0000256" key="7">
    <source>
        <dbReference type="ARBA" id="ARBA00023002"/>
    </source>
</evidence>
<keyword evidence="9" id="KW-0805">Transcription regulation</keyword>
<dbReference type="PROSITE" id="PS51184">
    <property type="entry name" value="JMJC"/>
    <property type="match status" value="1"/>
</dbReference>
<evidence type="ECO:0000256" key="12">
    <source>
        <dbReference type="PROSITE-ProRule" id="PRU00042"/>
    </source>
</evidence>
<dbReference type="AlphaFoldDB" id="A0A833VX72"/>
<dbReference type="EMBL" id="SWLB01000007">
    <property type="protein sequence ID" value="KAF3336344.1"/>
    <property type="molecule type" value="Genomic_DNA"/>
</dbReference>
<dbReference type="FunFam" id="3.30.160.60:FF:000747">
    <property type="entry name" value="Probable lysine-specific demethylase ELF6"/>
    <property type="match status" value="1"/>
</dbReference>
<evidence type="ECO:0000313" key="17">
    <source>
        <dbReference type="EMBL" id="KAF3336344.1"/>
    </source>
</evidence>
<keyword evidence="10" id="KW-0804">Transcription</keyword>
<dbReference type="Pfam" id="PF02375">
    <property type="entry name" value="JmjN"/>
    <property type="match status" value="1"/>
</dbReference>
<evidence type="ECO:0000256" key="10">
    <source>
        <dbReference type="ARBA" id="ARBA00023163"/>
    </source>
</evidence>
<feature type="domain" description="JmjN" evidence="15">
    <location>
        <begin position="25"/>
        <end position="66"/>
    </location>
</feature>
<dbReference type="GO" id="GO:0000785">
    <property type="term" value="C:chromatin"/>
    <property type="evidence" value="ECO:0007669"/>
    <property type="project" value="TreeGrafter"/>
</dbReference>
<keyword evidence="8" id="KW-0408">Iron</keyword>
<dbReference type="Pfam" id="PF02373">
    <property type="entry name" value="JmjC"/>
    <property type="match status" value="1"/>
</dbReference>
<dbReference type="GO" id="GO:0032259">
    <property type="term" value="P:methylation"/>
    <property type="evidence" value="ECO:0007669"/>
    <property type="project" value="UniProtKB-KW"/>
</dbReference>
<protein>
    <submittedName>
        <fullName evidence="17">Lysine-specific demethylase REF6</fullName>
    </submittedName>
</protein>
<keyword evidence="18" id="KW-1185">Reference proteome</keyword>
<feature type="domain" description="C2H2-type" evidence="14">
    <location>
        <begin position="1011"/>
        <end position="1040"/>
    </location>
</feature>
<keyword evidence="5" id="KW-0156">Chromatin regulator</keyword>
<evidence type="ECO:0000256" key="1">
    <source>
        <dbReference type="ARBA" id="ARBA00022723"/>
    </source>
</evidence>
<keyword evidence="2" id="KW-0677">Repeat</keyword>
<accession>A0A833VX72</accession>
<dbReference type="InterPro" id="IPR013087">
    <property type="entry name" value="Znf_C2H2_type"/>
</dbReference>
<dbReference type="Gene3D" id="3.30.160.60">
    <property type="entry name" value="Classic Zinc Finger"/>
    <property type="match status" value="1"/>
</dbReference>
<evidence type="ECO:0000256" key="6">
    <source>
        <dbReference type="ARBA" id="ARBA00022964"/>
    </source>
</evidence>
<dbReference type="PANTHER" id="PTHR10694:SF38">
    <property type="entry name" value="LYSINE-SPECIFIC DEMETHYLASE REF6"/>
    <property type="match status" value="1"/>
</dbReference>
<dbReference type="SMART" id="SM00355">
    <property type="entry name" value="ZnF_C2H2"/>
    <property type="match status" value="4"/>
</dbReference>
<evidence type="ECO:0000259" key="16">
    <source>
        <dbReference type="PROSITE" id="PS51184"/>
    </source>
</evidence>
<evidence type="ECO:0000256" key="5">
    <source>
        <dbReference type="ARBA" id="ARBA00022853"/>
    </source>
</evidence>
<dbReference type="GO" id="GO:0034647">
    <property type="term" value="F:histone H3K4me/H3K4me2/H3K4me3 demethylase activity"/>
    <property type="evidence" value="ECO:0007669"/>
    <property type="project" value="TreeGrafter"/>
</dbReference>
<evidence type="ECO:0000256" key="2">
    <source>
        <dbReference type="ARBA" id="ARBA00022737"/>
    </source>
</evidence>
<name>A0A833VX72_9POAL</name>
<evidence type="ECO:0000256" key="3">
    <source>
        <dbReference type="ARBA" id="ARBA00022771"/>
    </source>
</evidence>
<keyword evidence="3 12" id="KW-0863">Zinc-finger</keyword>
<dbReference type="InterPro" id="IPR036236">
    <property type="entry name" value="Znf_C2H2_sf"/>
</dbReference>
<evidence type="ECO:0000256" key="13">
    <source>
        <dbReference type="SAM" id="MobiDB-lite"/>
    </source>
</evidence>
<evidence type="ECO:0000313" key="18">
    <source>
        <dbReference type="Proteomes" id="UP000623129"/>
    </source>
</evidence>
<feature type="region of interest" description="Disordered" evidence="13">
    <location>
        <begin position="64"/>
        <end position="130"/>
    </location>
</feature>
<dbReference type="InterPro" id="IPR003349">
    <property type="entry name" value="JmjN"/>
</dbReference>
<dbReference type="SMART" id="SM00558">
    <property type="entry name" value="JmjC"/>
    <property type="match status" value="1"/>
</dbReference>
<evidence type="ECO:0000259" key="15">
    <source>
        <dbReference type="PROSITE" id="PS51183"/>
    </source>
</evidence>
<dbReference type="GO" id="GO:0008270">
    <property type="term" value="F:zinc ion binding"/>
    <property type="evidence" value="ECO:0007669"/>
    <property type="project" value="UniProtKB-KW"/>
</dbReference>
<dbReference type="GO" id="GO:0005634">
    <property type="term" value="C:nucleus"/>
    <property type="evidence" value="ECO:0007669"/>
    <property type="project" value="TreeGrafter"/>
</dbReference>
<feature type="compositionally biased region" description="Polar residues" evidence="13">
    <location>
        <begin position="69"/>
        <end position="81"/>
    </location>
</feature>
<reference evidence="17" key="1">
    <citation type="submission" date="2020-01" db="EMBL/GenBank/DDBJ databases">
        <title>Genome sequence of Kobresia littledalei, the first chromosome-level genome in the family Cyperaceae.</title>
        <authorList>
            <person name="Qu G."/>
        </authorList>
    </citation>
    <scope>NUCLEOTIDE SEQUENCE</scope>
    <source>
        <strain evidence="17">C.B.Clarke</strain>
        <tissue evidence="17">Leaf</tissue>
    </source>
</reference>
<dbReference type="SUPFAM" id="SSF51197">
    <property type="entry name" value="Clavaminate synthase-like"/>
    <property type="match status" value="1"/>
</dbReference>
<keyword evidence="7" id="KW-0560">Oxidoreductase</keyword>
<dbReference type="InterPro" id="IPR003347">
    <property type="entry name" value="JmjC_dom"/>
</dbReference>
<comment type="caution">
    <text evidence="17">The sequence shown here is derived from an EMBL/GenBank/DDBJ whole genome shotgun (WGS) entry which is preliminary data.</text>
</comment>
<organism evidence="17 18">
    <name type="scientific">Carex littledalei</name>
    <dbReference type="NCBI Taxonomy" id="544730"/>
    <lineage>
        <taxon>Eukaryota</taxon>
        <taxon>Viridiplantae</taxon>
        <taxon>Streptophyta</taxon>
        <taxon>Embryophyta</taxon>
        <taxon>Tracheophyta</taxon>
        <taxon>Spermatophyta</taxon>
        <taxon>Magnoliopsida</taxon>
        <taxon>Liliopsida</taxon>
        <taxon>Poales</taxon>
        <taxon>Cyperaceae</taxon>
        <taxon>Cyperoideae</taxon>
        <taxon>Cariceae</taxon>
        <taxon>Carex</taxon>
        <taxon>Carex subgen. Euthyceras</taxon>
    </lineage>
</organism>
<feature type="compositionally biased region" description="Polar residues" evidence="13">
    <location>
        <begin position="109"/>
        <end position="130"/>
    </location>
</feature>
<keyword evidence="6" id="KW-0223">Dioxygenase</keyword>
<gene>
    <name evidence="17" type="ORF">FCM35_KLT18930</name>
</gene>
<dbReference type="PANTHER" id="PTHR10694">
    <property type="entry name" value="LYSINE-SPECIFIC DEMETHYLASE"/>
    <property type="match status" value="1"/>
</dbReference>
<dbReference type="OrthoDB" id="9547406at2759"/>
<feature type="region of interest" description="Disordered" evidence="13">
    <location>
        <begin position="609"/>
        <end position="632"/>
    </location>
</feature>
<evidence type="ECO:0000256" key="9">
    <source>
        <dbReference type="ARBA" id="ARBA00023015"/>
    </source>
</evidence>
<feature type="compositionally biased region" description="Basic residues" evidence="13">
    <location>
        <begin position="90"/>
        <end position="102"/>
    </location>
</feature>
<keyword evidence="17" id="KW-0489">Methyltransferase</keyword>
<feature type="compositionally biased region" description="Polar residues" evidence="13">
    <location>
        <begin position="620"/>
        <end position="632"/>
    </location>
</feature>
<dbReference type="PROSITE" id="PS51183">
    <property type="entry name" value="JMJN"/>
    <property type="match status" value="1"/>
</dbReference>
<proteinExistence type="predicted"/>
<feature type="domain" description="C2H2-type" evidence="14">
    <location>
        <begin position="1041"/>
        <end position="1071"/>
    </location>
</feature>
<evidence type="ECO:0000256" key="11">
    <source>
        <dbReference type="ARBA" id="ARBA00023242"/>
    </source>
</evidence>
<evidence type="ECO:0000256" key="8">
    <source>
        <dbReference type="ARBA" id="ARBA00023004"/>
    </source>
</evidence>